<evidence type="ECO:0000313" key="8">
    <source>
        <dbReference type="Proteomes" id="UP000515180"/>
    </source>
</evidence>
<reference evidence="9" key="1">
    <citation type="submission" date="2025-08" db="UniProtKB">
        <authorList>
            <consortium name="RefSeq"/>
        </authorList>
    </citation>
    <scope>IDENTIFICATION</scope>
</reference>
<dbReference type="GO" id="GO:0022857">
    <property type="term" value="F:transmembrane transporter activity"/>
    <property type="evidence" value="ECO:0007669"/>
    <property type="project" value="InterPro"/>
</dbReference>
<feature type="region of interest" description="Disordered" evidence="5">
    <location>
        <begin position="218"/>
        <end position="245"/>
    </location>
</feature>
<dbReference type="InterPro" id="IPR005828">
    <property type="entry name" value="MFS_sugar_transport-like"/>
</dbReference>
<feature type="compositionally biased region" description="Basic and acidic residues" evidence="5">
    <location>
        <begin position="311"/>
        <end position="325"/>
    </location>
</feature>
<feature type="transmembrane region" description="Helical" evidence="6">
    <location>
        <begin position="90"/>
        <end position="112"/>
    </location>
</feature>
<dbReference type="Pfam" id="PF00083">
    <property type="entry name" value="Sugar_tr"/>
    <property type="match status" value="2"/>
</dbReference>
<keyword evidence="8" id="KW-1185">Reference proteome</keyword>
<dbReference type="AlphaFoldDB" id="A0A6P8LMB7"/>
<evidence type="ECO:0000256" key="3">
    <source>
        <dbReference type="ARBA" id="ARBA00022989"/>
    </source>
</evidence>
<dbReference type="SUPFAM" id="SSF103473">
    <property type="entry name" value="MFS general substrate transporter"/>
    <property type="match status" value="1"/>
</dbReference>
<feature type="transmembrane region" description="Helical" evidence="6">
    <location>
        <begin position="414"/>
        <end position="431"/>
    </location>
</feature>
<gene>
    <name evidence="9" type="primary">LOC117152471</name>
</gene>
<dbReference type="InterPro" id="IPR050549">
    <property type="entry name" value="MFS_Trehalose_Transporter"/>
</dbReference>
<feature type="domain" description="Major facilitator superfamily (MFS) profile" evidence="7">
    <location>
        <begin position="1"/>
        <end position="469"/>
    </location>
</feature>
<dbReference type="PROSITE" id="PS50850">
    <property type="entry name" value="MFS"/>
    <property type="match status" value="1"/>
</dbReference>
<dbReference type="RefSeq" id="XP_033180312.1">
    <property type="nucleotide sequence ID" value="XM_033324421.1"/>
</dbReference>
<keyword evidence="2 6" id="KW-0812">Transmembrane</keyword>
<dbReference type="PANTHER" id="PTHR48021">
    <property type="match status" value="1"/>
</dbReference>
<evidence type="ECO:0000256" key="5">
    <source>
        <dbReference type="SAM" id="MobiDB-lite"/>
    </source>
</evidence>
<dbReference type="Proteomes" id="UP000515180">
    <property type="component" value="Unplaced"/>
</dbReference>
<dbReference type="InterPro" id="IPR005829">
    <property type="entry name" value="Sugar_transporter_CS"/>
</dbReference>
<evidence type="ECO:0000256" key="6">
    <source>
        <dbReference type="SAM" id="Phobius"/>
    </source>
</evidence>
<dbReference type="InterPro" id="IPR020846">
    <property type="entry name" value="MFS_dom"/>
</dbReference>
<name>A0A6P8LMB7_BOMIM</name>
<evidence type="ECO:0000259" key="7">
    <source>
        <dbReference type="PROSITE" id="PS50850"/>
    </source>
</evidence>
<keyword evidence="3 6" id="KW-1133">Transmembrane helix</keyword>
<proteinExistence type="predicted"/>
<feature type="transmembrane region" description="Helical" evidence="6">
    <location>
        <begin position="381"/>
        <end position="402"/>
    </location>
</feature>
<evidence type="ECO:0000256" key="2">
    <source>
        <dbReference type="ARBA" id="ARBA00022692"/>
    </source>
</evidence>
<evidence type="ECO:0000313" key="9">
    <source>
        <dbReference type="RefSeq" id="XP_033180312.1"/>
    </source>
</evidence>
<dbReference type="InterPro" id="IPR036259">
    <property type="entry name" value="MFS_trans_sf"/>
</dbReference>
<dbReference type="Gene3D" id="1.20.1250.20">
    <property type="entry name" value="MFS general substrate transporter like domains"/>
    <property type="match status" value="2"/>
</dbReference>
<dbReference type="PANTHER" id="PTHR48021:SF1">
    <property type="entry name" value="GH07001P-RELATED"/>
    <property type="match status" value="1"/>
</dbReference>
<feature type="transmembrane region" description="Helical" evidence="6">
    <location>
        <begin position="36"/>
        <end position="58"/>
    </location>
</feature>
<feature type="compositionally biased region" description="Polar residues" evidence="5">
    <location>
        <begin position="288"/>
        <end position="308"/>
    </location>
</feature>
<feature type="transmembrane region" description="Helical" evidence="6">
    <location>
        <begin position="124"/>
        <end position="142"/>
    </location>
</feature>
<keyword evidence="4 6" id="KW-0472">Membrane</keyword>
<feature type="compositionally biased region" description="Low complexity" evidence="5">
    <location>
        <begin position="227"/>
        <end position="245"/>
    </location>
</feature>
<dbReference type="GeneID" id="117152471"/>
<protein>
    <submittedName>
        <fullName evidence="9">Sugar transporter ERD6-like 4</fullName>
    </submittedName>
</protein>
<feature type="transmembrane region" description="Helical" evidence="6">
    <location>
        <begin position="148"/>
        <end position="169"/>
    </location>
</feature>
<comment type="subcellular location">
    <subcellularLocation>
        <location evidence="1">Membrane</location>
        <topology evidence="1">Multi-pass membrane protein</topology>
    </subcellularLocation>
</comment>
<evidence type="ECO:0000256" key="1">
    <source>
        <dbReference type="ARBA" id="ARBA00004141"/>
    </source>
</evidence>
<evidence type="ECO:0000256" key="4">
    <source>
        <dbReference type="ARBA" id="ARBA00023136"/>
    </source>
</evidence>
<feature type="transmembrane region" description="Helical" evidence="6">
    <location>
        <begin position="65"/>
        <end position="84"/>
    </location>
</feature>
<feature type="region of interest" description="Disordered" evidence="5">
    <location>
        <begin position="270"/>
        <end position="330"/>
    </location>
</feature>
<dbReference type="GO" id="GO:0016020">
    <property type="term" value="C:membrane"/>
    <property type="evidence" value="ECO:0007669"/>
    <property type="project" value="UniProtKB-SubCell"/>
</dbReference>
<organism evidence="8 9">
    <name type="scientific">Bombus impatiens</name>
    <name type="common">Bumblebee</name>
    <dbReference type="NCBI Taxonomy" id="132113"/>
    <lineage>
        <taxon>Eukaryota</taxon>
        <taxon>Metazoa</taxon>
        <taxon>Ecdysozoa</taxon>
        <taxon>Arthropoda</taxon>
        <taxon>Hexapoda</taxon>
        <taxon>Insecta</taxon>
        <taxon>Pterygota</taxon>
        <taxon>Neoptera</taxon>
        <taxon>Endopterygota</taxon>
        <taxon>Hymenoptera</taxon>
        <taxon>Apocrita</taxon>
        <taxon>Aculeata</taxon>
        <taxon>Apoidea</taxon>
        <taxon>Anthophila</taxon>
        <taxon>Apidae</taxon>
        <taxon>Bombus</taxon>
        <taxon>Pyrobombus</taxon>
    </lineage>
</organism>
<dbReference type="OrthoDB" id="4142200at2759"/>
<accession>A0A6P8LMB7</accession>
<feature type="transmembrane region" description="Helical" evidence="6">
    <location>
        <begin position="443"/>
        <end position="465"/>
    </location>
</feature>
<dbReference type="PROSITE" id="PS00216">
    <property type="entry name" value="SUGAR_TRANSPORT_1"/>
    <property type="match status" value="1"/>
</dbReference>
<sequence length="502" mass="55462">MTMCLVGTVYGWAETSFLLLTSGIGNAQLTLTPDEYSWVVSLTVLGSMIGSLLAVQLVDRIGRKYCLLVCSTMFTIGWLDMHTSTSVPKLYLAGVTLGIGVGIARTINPMFVSEVADVKLRGRLSTLIAANVYPGSLLTYALGPSLTYTSHLLLLAGISAISTLLLICLRETPYFLVAKGKKEQACKSIAYYKGIEDPDQVKVELRALRAEARYGLHQQSTSDLHSQSRSDLPLPSSSDSHSQSISSVDSKFKCEVRTLTTGELRVEYSRVAPGLHSQSPSDLHRPSTSEIHQASTSEVHGPSTSQILPETRSDLSSRSRVDSRASTDTSEPYMDLTKYTFLDKLRAILERRNRRALFIMLACLYTQTQESDDSTIALIPLIHLVLYQVTFHIGLGVLPNVFLCDLFPTKLKGIVGAIVVIFDGIIGFTTSKLNQAITDNIGAFANYMMFWTSCWMAFMLTFLWVPETRGKTYHEIEALLFGENLNSSNEEVSNDEMDSRRI</sequence>